<dbReference type="InterPro" id="IPR027417">
    <property type="entry name" value="P-loop_NTPase"/>
</dbReference>
<keyword evidence="2" id="KW-0342">GTP-binding</keyword>
<dbReference type="GO" id="GO:0002098">
    <property type="term" value="P:tRNA wobble uridine modification"/>
    <property type="evidence" value="ECO:0007669"/>
    <property type="project" value="TreeGrafter"/>
</dbReference>
<dbReference type="InterPro" id="IPR040644">
    <property type="entry name" value="HydF_tetramer"/>
</dbReference>
<evidence type="ECO:0000259" key="3">
    <source>
        <dbReference type="Pfam" id="PF01926"/>
    </source>
</evidence>
<feature type="domain" description="G" evidence="3">
    <location>
        <begin position="12"/>
        <end position="126"/>
    </location>
</feature>
<dbReference type="GO" id="GO:0030488">
    <property type="term" value="P:tRNA methylation"/>
    <property type="evidence" value="ECO:0007669"/>
    <property type="project" value="TreeGrafter"/>
</dbReference>
<dbReference type="Pfam" id="PF01926">
    <property type="entry name" value="MMR_HSR1"/>
    <property type="match status" value="1"/>
</dbReference>
<evidence type="ECO:0000313" key="7">
    <source>
        <dbReference type="Proteomes" id="UP000308489"/>
    </source>
</evidence>
<dbReference type="Pfam" id="PF18133">
    <property type="entry name" value="HydF_tetramer"/>
    <property type="match status" value="1"/>
</dbReference>
<keyword evidence="7" id="KW-1185">Reference proteome</keyword>
<reference evidence="6 7" key="1">
    <citation type="submission" date="2019-05" db="EMBL/GenBank/DDBJ databases">
        <authorList>
            <consortium name="Pathogen Informatics"/>
        </authorList>
    </citation>
    <scope>NUCLEOTIDE SEQUENCE [LARGE SCALE GENOMIC DNA]</scope>
    <source>
        <strain evidence="6 7">NCTC503</strain>
    </source>
</reference>
<evidence type="ECO:0000313" key="6">
    <source>
        <dbReference type="EMBL" id="VTQ96453.1"/>
    </source>
</evidence>
<accession>A0A4U9RZ68</accession>
<dbReference type="NCBIfam" id="TIGR03918">
    <property type="entry name" value="GTP_HydF"/>
    <property type="match status" value="1"/>
</dbReference>
<dbReference type="Gene3D" id="3.40.50.300">
    <property type="entry name" value="P-loop containing nucleotide triphosphate hydrolases"/>
    <property type="match status" value="1"/>
</dbReference>
<dbReference type="Pfam" id="PF18128">
    <property type="entry name" value="HydF_dimer"/>
    <property type="match status" value="1"/>
</dbReference>
<dbReference type="CDD" id="cd00880">
    <property type="entry name" value="Era_like"/>
    <property type="match status" value="1"/>
</dbReference>
<evidence type="ECO:0000259" key="5">
    <source>
        <dbReference type="Pfam" id="PF18133"/>
    </source>
</evidence>
<sequence length="399" mass="45025">MNTTPNANRLYIGIFGKTNSGKSSIINALTGQEVSIVSSIKGTTTDPVSKPMEFLPIGPVVFIDTAGVEDKSDLGEAREEKTLKVLDKIDLALYVIDSTDYDNGNEYKILNILNKRNIPYIKVFNKVDLIQNNELERLKDINRNSLFLSALNNIGFDKLKETLIQKLKSTEKEETLIGDILPYGSTAILVVPIDSEAPKGRLILPQVQLIRDALDHGIKSHVVRDTELKEALQDLKKVDLVITDSKDFKKVSSIVPSTINLTSFSILMARQKGDLKQFIEGVNKINKLSRMAKVLIMESCAHNTSHEDIGRIKIPKLLNKYLGFDLNYEFSMGEDFKEKDIQKYNLVIHCGSCMLTRNIMKRRLEICKENNVSITNYGIILAYLTDVLERSIKIFRKEL</sequence>
<proteinExistence type="predicted"/>
<dbReference type="PRINTS" id="PR00326">
    <property type="entry name" value="GTP1OBG"/>
</dbReference>
<protein>
    <submittedName>
        <fullName evidence="6">GTP-binding protein</fullName>
        <ecNumber evidence="6">3.6.5.-</ecNumber>
    </submittedName>
</protein>
<dbReference type="Gene3D" id="3.40.50.11420">
    <property type="match status" value="1"/>
</dbReference>
<evidence type="ECO:0000256" key="2">
    <source>
        <dbReference type="ARBA" id="ARBA00023134"/>
    </source>
</evidence>
<organism evidence="6 7">
    <name type="scientific">Hathewaya histolytica</name>
    <name type="common">Clostridium histolyticum</name>
    <dbReference type="NCBI Taxonomy" id="1498"/>
    <lineage>
        <taxon>Bacteria</taxon>
        <taxon>Bacillati</taxon>
        <taxon>Bacillota</taxon>
        <taxon>Clostridia</taxon>
        <taxon>Eubacteriales</taxon>
        <taxon>Clostridiaceae</taxon>
        <taxon>Hathewaya</taxon>
    </lineage>
</organism>
<gene>
    <name evidence="6" type="primary">mnmE</name>
    <name evidence="6" type="ORF">NCTC503_02724</name>
</gene>
<dbReference type="Proteomes" id="UP000308489">
    <property type="component" value="Chromosome 1"/>
</dbReference>
<feature type="domain" description="Hydrogen maturase F tetramerization" evidence="5">
    <location>
        <begin position="276"/>
        <end position="394"/>
    </location>
</feature>
<name>A0A4U9RZ68_HATHI</name>
<dbReference type="InterPro" id="IPR023873">
    <property type="entry name" value="FeFe-hyd_GTPase_HydF"/>
</dbReference>
<dbReference type="EMBL" id="LR590481">
    <property type="protein sequence ID" value="VTQ96453.1"/>
    <property type="molecule type" value="Genomic_DNA"/>
</dbReference>
<evidence type="ECO:0000259" key="4">
    <source>
        <dbReference type="Pfam" id="PF18128"/>
    </source>
</evidence>
<dbReference type="InterPro" id="IPR006073">
    <property type="entry name" value="GTP-bd"/>
</dbReference>
<keyword evidence="6" id="KW-0378">Hydrolase</keyword>
<feature type="domain" description="Hydrogen maturase F dimerization" evidence="4">
    <location>
        <begin position="176"/>
        <end position="273"/>
    </location>
</feature>
<dbReference type="Gene3D" id="3.40.50.11410">
    <property type="match status" value="1"/>
</dbReference>
<keyword evidence="1" id="KW-0547">Nucleotide-binding</keyword>
<dbReference type="AlphaFoldDB" id="A0A4U9RZ68"/>
<dbReference type="RefSeq" id="WP_138211187.1">
    <property type="nucleotide sequence ID" value="NZ_CBCRUQ010000007.1"/>
</dbReference>
<dbReference type="GO" id="GO:0005737">
    <property type="term" value="C:cytoplasm"/>
    <property type="evidence" value="ECO:0007669"/>
    <property type="project" value="TreeGrafter"/>
</dbReference>
<dbReference type="NCBIfam" id="TIGR00231">
    <property type="entry name" value="small_GTP"/>
    <property type="match status" value="1"/>
</dbReference>
<evidence type="ECO:0000256" key="1">
    <source>
        <dbReference type="ARBA" id="ARBA00022741"/>
    </source>
</evidence>
<dbReference type="EC" id="3.6.5.-" evidence="6"/>
<dbReference type="KEGG" id="hhw:NCTC503_02724"/>
<dbReference type="GO" id="GO:0005525">
    <property type="term" value="F:GTP binding"/>
    <property type="evidence" value="ECO:0007669"/>
    <property type="project" value="UniProtKB-KW"/>
</dbReference>
<dbReference type="OrthoDB" id="9811338at2"/>
<dbReference type="PANTHER" id="PTHR42714:SF6">
    <property type="entry name" value="TRANSLATION INITIATION FACTOR IF-2"/>
    <property type="match status" value="1"/>
</dbReference>
<dbReference type="SUPFAM" id="SSF52540">
    <property type="entry name" value="P-loop containing nucleoside triphosphate hydrolases"/>
    <property type="match status" value="1"/>
</dbReference>
<dbReference type="InterPro" id="IPR005225">
    <property type="entry name" value="Small_GTP-bd"/>
</dbReference>
<dbReference type="PANTHER" id="PTHR42714">
    <property type="entry name" value="TRNA MODIFICATION GTPASE GTPBP3"/>
    <property type="match status" value="1"/>
</dbReference>
<dbReference type="GO" id="GO:0016787">
    <property type="term" value="F:hydrolase activity"/>
    <property type="evidence" value="ECO:0007669"/>
    <property type="project" value="UniProtKB-KW"/>
</dbReference>
<dbReference type="InterPro" id="IPR041606">
    <property type="entry name" value="HydF_dimer"/>
</dbReference>